<reference evidence="1" key="1">
    <citation type="journal article" date="2021" name="New Phytol.">
        <title>Evolutionary innovations through gain and loss of genes in the ectomycorrhizal Boletales.</title>
        <authorList>
            <person name="Wu G."/>
            <person name="Miyauchi S."/>
            <person name="Morin E."/>
            <person name="Kuo A."/>
            <person name="Drula E."/>
            <person name="Varga T."/>
            <person name="Kohler A."/>
            <person name="Feng B."/>
            <person name="Cao Y."/>
            <person name="Lipzen A."/>
            <person name="Daum C."/>
            <person name="Hundley H."/>
            <person name="Pangilinan J."/>
            <person name="Johnson J."/>
            <person name="Barry K."/>
            <person name="LaButti K."/>
            <person name="Ng V."/>
            <person name="Ahrendt S."/>
            <person name="Min B."/>
            <person name="Choi I.G."/>
            <person name="Park H."/>
            <person name="Plett J.M."/>
            <person name="Magnuson J."/>
            <person name="Spatafora J.W."/>
            <person name="Nagy L.G."/>
            <person name="Henrissat B."/>
            <person name="Grigoriev I.V."/>
            <person name="Yang Z.L."/>
            <person name="Xu J."/>
            <person name="Martin F.M."/>
        </authorList>
    </citation>
    <scope>NUCLEOTIDE SEQUENCE</scope>
    <source>
        <strain evidence="1">ATCC 28755</strain>
    </source>
</reference>
<comment type="caution">
    <text evidence="1">The sequence shown here is derived from an EMBL/GenBank/DDBJ whole genome shotgun (WGS) entry which is preliminary data.</text>
</comment>
<proteinExistence type="predicted"/>
<gene>
    <name evidence="1" type="ORF">BJ138DRAFT_1119779</name>
</gene>
<protein>
    <submittedName>
        <fullName evidence="1">Isoprenoid synthase domain-containing protein</fullName>
    </submittedName>
</protein>
<organism evidence="1 2">
    <name type="scientific">Hygrophoropsis aurantiaca</name>
    <dbReference type="NCBI Taxonomy" id="72124"/>
    <lineage>
        <taxon>Eukaryota</taxon>
        <taxon>Fungi</taxon>
        <taxon>Dikarya</taxon>
        <taxon>Basidiomycota</taxon>
        <taxon>Agaricomycotina</taxon>
        <taxon>Agaricomycetes</taxon>
        <taxon>Agaricomycetidae</taxon>
        <taxon>Boletales</taxon>
        <taxon>Coniophorineae</taxon>
        <taxon>Hygrophoropsidaceae</taxon>
        <taxon>Hygrophoropsis</taxon>
    </lineage>
</organism>
<dbReference type="Proteomes" id="UP000790377">
    <property type="component" value="Unassembled WGS sequence"/>
</dbReference>
<dbReference type="EMBL" id="MU268630">
    <property type="protein sequence ID" value="KAH7904051.1"/>
    <property type="molecule type" value="Genomic_DNA"/>
</dbReference>
<evidence type="ECO:0000313" key="2">
    <source>
        <dbReference type="Proteomes" id="UP000790377"/>
    </source>
</evidence>
<accession>A0ACB7ZSZ3</accession>
<sequence>MSSRFYRLPDMLAGCPQKSGSTNVNAQVAKVQVHRNCGNSCLIAGNNDKECKSAQAAITASYCYLQADAKAFRAIVDFFKAGFILETITDTATVEDARNYAFMYMTAFGNPVEGIKSKHPFVKLISSMAISVNELLGDFHRRDFLDANSTFAHSIIQEALDRKATQDTNAVITVETYLVTRKASIAIVPALVLARSAGSLNICSELLNESSVRGMEEATVDLILISNDIYSYKKELAEDNASHNLLTVLMQDPQTEQLDLQGAINHAGHLFESALAHFKACRTKLPSVDEETNRMLAEYSAAMVDLFVGGIEWSLTCPRYSIFDSEENRQKGLMLL</sequence>
<name>A0ACB7ZSZ3_9AGAM</name>
<keyword evidence="2" id="KW-1185">Reference proteome</keyword>
<evidence type="ECO:0000313" key="1">
    <source>
        <dbReference type="EMBL" id="KAH7904051.1"/>
    </source>
</evidence>